<feature type="region of interest" description="Disordered" evidence="1">
    <location>
        <begin position="1"/>
        <end position="41"/>
    </location>
</feature>
<reference evidence="2 3" key="1">
    <citation type="submission" date="2019-06" db="EMBL/GenBank/DDBJ databases">
        <authorList>
            <person name="Broberg M."/>
        </authorList>
    </citation>
    <scope>NUCLEOTIDE SEQUENCE [LARGE SCALE GENOMIC DNA]</scope>
</reference>
<evidence type="ECO:0000256" key="1">
    <source>
        <dbReference type="SAM" id="MobiDB-lite"/>
    </source>
</evidence>
<name>A0ABY6TPH6_BIOOC</name>
<comment type="caution">
    <text evidence="2">The sequence shown here is derived from an EMBL/GenBank/DDBJ whole genome shotgun (WGS) entry which is preliminary data.</text>
</comment>
<organism evidence="2 3">
    <name type="scientific">Bionectria ochroleuca</name>
    <name type="common">Gliocladium roseum</name>
    <dbReference type="NCBI Taxonomy" id="29856"/>
    <lineage>
        <taxon>Eukaryota</taxon>
        <taxon>Fungi</taxon>
        <taxon>Dikarya</taxon>
        <taxon>Ascomycota</taxon>
        <taxon>Pezizomycotina</taxon>
        <taxon>Sordariomycetes</taxon>
        <taxon>Hypocreomycetidae</taxon>
        <taxon>Hypocreales</taxon>
        <taxon>Bionectriaceae</taxon>
        <taxon>Clonostachys</taxon>
    </lineage>
</organism>
<evidence type="ECO:0000313" key="3">
    <source>
        <dbReference type="Proteomes" id="UP000766486"/>
    </source>
</evidence>
<feature type="non-terminal residue" evidence="2">
    <location>
        <position position="1"/>
    </location>
</feature>
<gene>
    <name evidence="2" type="ORF">CLO192961_LOCUS24081</name>
</gene>
<accession>A0ABY6TPH6</accession>
<protein>
    <submittedName>
        <fullName evidence="2">Uncharacterized protein</fullName>
    </submittedName>
</protein>
<sequence length="116" mass="11990">AEGAELAGEEEGEEAQAGKGEGGVAGGEGSPAVLEDPAVRGGADGYVNWFGGCGGGGGNTAREKVWTRPTNGVLEDVGEELREGDRDEESEVSGFVLSGRRACEEIDQQQDAQRHK</sequence>
<evidence type="ECO:0000313" key="2">
    <source>
        <dbReference type="EMBL" id="VUC20491.1"/>
    </source>
</evidence>
<dbReference type="EMBL" id="CABFNS010000150">
    <property type="protein sequence ID" value="VUC20491.1"/>
    <property type="molecule type" value="Genomic_DNA"/>
</dbReference>
<feature type="compositionally biased region" description="Gly residues" evidence="1">
    <location>
        <begin position="19"/>
        <end position="29"/>
    </location>
</feature>
<keyword evidence="3" id="KW-1185">Reference proteome</keyword>
<proteinExistence type="predicted"/>
<dbReference type="Proteomes" id="UP000766486">
    <property type="component" value="Unassembled WGS sequence"/>
</dbReference>
<feature type="region of interest" description="Disordered" evidence="1">
    <location>
        <begin position="77"/>
        <end position="96"/>
    </location>
</feature>